<evidence type="ECO:0000313" key="3">
    <source>
        <dbReference type="Proteomes" id="UP000034805"/>
    </source>
</evidence>
<organism evidence="2 3">
    <name type="scientific">Scleropages formosus</name>
    <name type="common">Asian bonytongue</name>
    <name type="synonym">Osteoglossum formosum</name>
    <dbReference type="NCBI Taxonomy" id="113540"/>
    <lineage>
        <taxon>Eukaryota</taxon>
        <taxon>Metazoa</taxon>
        <taxon>Chordata</taxon>
        <taxon>Craniata</taxon>
        <taxon>Vertebrata</taxon>
        <taxon>Euteleostomi</taxon>
        <taxon>Actinopterygii</taxon>
        <taxon>Neopterygii</taxon>
        <taxon>Teleostei</taxon>
        <taxon>Osteoglossocephala</taxon>
        <taxon>Osteoglossomorpha</taxon>
        <taxon>Osteoglossiformes</taxon>
        <taxon>Osteoglossidae</taxon>
        <taxon>Scleropages</taxon>
    </lineage>
</organism>
<sequence length="91" mass="10921">MMRTTLTPKMKMITTLILQRSLLQMRNREQNERRGARPTEEEQRFGHTAQMCMRYRTQRILSKKPLPSPKPQDEDEYEVCDADEKRAQIRP</sequence>
<feature type="region of interest" description="Disordered" evidence="1">
    <location>
        <begin position="26"/>
        <end position="47"/>
    </location>
</feature>
<comment type="caution">
    <text evidence="2">The sequence shown here is derived from an EMBL/GenBank/DDBJ whole genome shotgun (WGS) entry which is preliminary data.</text>
</comment>
<feature type="compositionally biased region" description="Basic and acidic residues" evidence="1">
    <location>
        <begin position="82"/>
        <end position="91"/>
    </location>
</feature>
<name>A0A0P7XR88_SCLFO</name>
<protein>
    <submittedName>
        <fullName evidence="2">Uncharacterized protein</fullName>
    </submittedName>
</protein>
<evidence type="ECO:0000256" key="1">
    <source>
        <dbReference type="SAM" id="MobiDB-lite"/>
    </source>
</evidence>
<dbReference type="EMBL" id="JARO02000219">
    <property type="protein sequence ID" value="KPP79404.1"/>
    <property type="molecule type" value="Genomic_DNA"/>
</dbReference>
<dbReference type="Proteomes" id="UP000034805">
    <property type="component" value="Unassembled WGS sequence"/>
</dbReference>
<proteinExistence type="predicted"/>
<gene>
    <name evidence="2" type="ORF">Z043_101014</name>
</gene>
<feature type="compositionally biased region" description="Basic and acidic residues" evidence="1">
    <location>
        <begin position="26"/>
        <end position="45"/>
    </location>
</feature>
<evidence type="ECO:0000313" key="2">
    <source>
        <dbReference type="EMBL" id="KPP79404.1"/>
    </source>
</evidence>
<accession>A0A0P7XR88</accession>
<feature type="region of interest" description="Disordered" evidence="1">
    <location>
        <begin position="59"/>
        <end position="91"/>
    </location>
</feature>
<reference evidence="2 3" key="1">
    <citation type="submission" date="2015-08" db="EMBL/GenBank/DDBJ databases">
        <title>The genome of the Asian arowana (Scleropages formosus).</title>
        <authorList>
            <person name="Tan M.H."/>
            <person name="Gan H.M."/>
            <person name="Croft L.J."/>
            <person name="Austin C.M."/>
        </authorList>
    </citation>
    <scope>NUCLEOTIDE SEQUENCE [LARGE SCALE GENOMIC DNA]</scope>
    <source>
        <strain evidence="2">Aro1</strain>
    </source>
</reference>
<dbReference type="AlphaFoldDB" id="A0A0P7XR88"/>